<accession>A0ABW3M8I6</accession>
<feature type="chain" id="PRO_5046951324" evidence="1">
    <location>
        <begin position="18"/>
        <end position="154"/>
    </location>
</feature>
<dbReference type="EMBL" id="JBHTIS010000237">
    <property type="protein sequence ID" value="MFD1045220.1"/>
    <property type="molecule type" value="Genomic_DNA"/>
</dbReference>
<protein>
    <submittedName>
        <fullName evidence="2">Uncharacterized protein</fullName>
    </submittedName>
</protein>
<organism evidence="2 3">
    <name type="scientific">Kibdelosporangium lantanae</name>
    <dbReference type="NCBI Taxonomy" id="1497396"/>
    <lineage>
        <taxon>Bacteria</taxon>
        <taxon>Bacillati</taxon>
        <taxon>Actinomycetota</taxon>
        <taxon>Actinomycetes</taxon>
        <taxon>Pseudonocardiales</taxon>
        <taxon>Pseudonocardiaceae</taxon>
        <taxon>Kibdelosporangium</taxon>
    </lineage>
</organism>
<evidence type="ECO:0000313" key="3">
    <source>
        <dbReference type="Proteomes" id="UP001597045"/>
    </source>
</evidence>
<proteinExistence type="predicted"/>
<dbReference type="Proteomes" id="UP001597045">
    <property type="component" value="Unassembled WGS sequence"/>
</dbReference>
<gene>
    <name evidence="2" type="ORF">ACFQ1S_06250</name>
</gene>
<reference evidence="3" key="1">
    <citation type="journal article" date="2019" name="Int. J. Syst. Evol. Microbiol.">
        <title>The Global Catalogue of Microorganisms (GCM) 10K type strain sequencing project: providing services to taxonomists for standard genome sequencing and annotation.</title>
        <authorList>
            <consortium name="The Broad Institute Genomics Platform"/>
            <consortium name="The Broad Institute Genome Sequencing Center for Infectious Disease"/>
            <person name="Wu L."/>
            <person name="Ma J."/>
        </authorList>
    </citation>
    <scope>NUCLEOTIDE SEQUENCE [LARGE SCALE GENOMIC DNA]</scope>
    <source>
        <strain evidence="3">JCM 31486</strain>
    </source>
</reference>
<evidence type="ECO:0000313" key="2">
    <source>
        <dbReference type="EMBL" id="MFD1045220.1"/>
    </source>
</evidence>
<keyword evidence="3" id="KW-1185">Reference proteome</keyword>
<sequence>MAAALAIAVVVQTPAMAHDTDDWGNGETQAPDNWNYRAAESIAGNVHQKTAIWWSKGTTNDSGHNVAVRASVSDREEDGYCGAVQIRYEIRNPDGSWAGHWHYRQVAGAVDRTTNGVAVSSAYFFSKYLMRNVQARACHATSGGVIKECEANFH</sequence>
<feature type="signal peptide" evidence="1">
    <location>
        <begin position="1"/>
        <end position="17"/>
    </location>
</feature>
<evidence type="ECO:0000256" key="1">
    <source>
        <dbReference type="SAM" id="SignalP"/>
    </source>
</evidence>
<comment type="caution">
    <text evidence="2">The sequence shown here is derived from an EMBL/GenBank/DDBJ whole genome shotgun (WGS) entry which is preliminary data.</text>
</comment>
<name>A0ABW3M8I6_9PSEU</name>
<keyword evidence="1" id="KW-0732">Signal</keyword>